<comment type="caution">
    <text evidence="4">The sequence shown here is derived from an EMBL/GenBank/DDBJ whole genome shotgun (WGS) entry which is preliminary data.</text>
</comment>
<accession>A0A7Y4MQU0</accession>
<feature type="domain" description="UspA" evidence="3">
    <location>
        <begin position="74"/>
        <end position="206"/>
    </location>
</feature>
<dbReference type="Proteomes" id="UP000533080">
    <property type="component" value="Unassembled WGS sequence"/>
</dbReference>
<comment type="similarity">
    <text evidence="1">Belongs to the universal stress protein A family.</text>
</comment>
<dbReference type="CDD" id="cd00293">
    <property type="entry name" value="USP-like"/>
    <property type="match status" value="2"/>
</dbReference>
<dbReference type="SUPFAM" id="SSF52402">
    <property type="entry name" value="Adenine nucleotide alpha hydrolases-like"/>
    <property type="match status" value="2"/>
</dbReference>
<evidence type="ECO:0000256" key="2">
    <source>
        <dbReference type="SAM" id="MobiDB-lite"/>
    </source>
</evidence>
<evidence type="ECO:0000313" key="5">
    <source>
        <dbReference type="Proteomes" id="UP000533080"/>
    </source>
</evidence>
<sequence>MWMTPCAARPSTERWSDRLPPGGCKVPPSPLNAYSQGESGGREGGMEMRPSQLSRTAVPLLPPGLARGQRGVSRLVVGTDFSLRSEFALARALRLPLAHGSDFCVLHVAPVLDGQEGPGGTLSGGRCLRKAVSAVCRRLRNRVDIDVREELGRGDPVEVASAVARMSGAELVVLGRPHVTYPVRALAEDSTVRRMVRQLGVSVLVVVPHPVRPYGRPLVAVDFSRESRRALELTLRLCPAPALVDVLHVVDTAAQEAELRRAHAPAERWLLLRQEREHQARVALGRFLAPYREAGRELEVRVRCGEPAEEGILAEALERGSDLLALAMSAVEARTPLTEQVLARAGCDVLVSRHPPPAS</sequence>
<name>A0A7Y4MQU0_MYXXA</name>
<dbReference type="RefSeq" id="WP_171440268.1">
    <property type="nucleotide sequence ID" value="NZ_JABFNS010000001.1"/>
</dbReference>
<dbReference type="Pfam" id="PF00582">
    <property type="entry name" value="Usp"/>
    <property type="match status" value="2"/>
</dbReference>
<dbReference type="Gene3D" id="3.40.50.620">
    <property type="entry name" value="HUPs"/>
    <property type="match status" value="2"/>
</dbReference>
<feature type="region of interest" description="Disordered" evidence="2">
    <location>
        <begin position="1"/>
        <end position="48"/>
    </location>
</feature>
<dbReference type="InterPro" id="IPR014729">
    <property type="entry name" value="Rossmann-like_a/b/a_fold"/>
</dbReference>
<protein>
    <submittedName>
        <fullName evidence="4">Universal stress protein</fullName>
    </submittedName>
</protein>
<proteinExistence type="inferred from homology"/>
<evidence type="ECO:0000259" key="3">
    <source>
        <dbReference type="Pfam" id="PF00582"/>
    </source>
</evidence>
<evidence type="ECO:0000313" key="4">
    <source>
        <dbReference type="EMBL" id="NOJ77803.1"/>
    </source>
</evidence>
<feature type="domain" description="UspA" evidence="3">
    <location>
        <begin position="215"/>
        <end position="353"/>
    </location>
</feature>
<gene>
    <name evidence="4" type="ORF">HNV28_05515</name>
</gene>
<dbReference type="EMBL" id="JABFNT010000013">
    <property type="protein sequence ID" value="NOJ77803.1"/>
    <property type="molecule type" value="Genomic_DNA"/>
</dbReference>
<dbReference type="InterPro" id="IPR006016">
    <property type="entry name" value="UspA"/>
</dbReference>
<evidence type="ECO:0000256" key="1">
    <source>
        <dbReference type="ARBA" id="ARBA00008791"/>
    </source>
</evidence>
<organism evidence="4 5">
    <name type="scientific">Myxococcus xanthus</name>
    <dbReference type="NCBI Taxonomy" id="34"/>
    <lineage>
        <taxon>Bacteria</taxon>
        <taxon>Pseudomonadati</taxon>
        <taxon>Myxococcota</taxon>
        <taxon>Myxococcia</taxon>
        <taxon>Myxococcales</taxon>
        <taxon>Cystobacterineae</taxon>
        <taxon>Myxococcaceae</taxon>
        <taxon>Myxococcus</taxon>
    </lineage>
</organism>
<reference evidence="4 5" key="1">
    <citation type="submission" date="2020-05" db="EMBL/GenBank/DDBJ databases">
        <authorList>
            <person name="Whitworth D."/>
        </authorList>
    </citation>
    <scope>NUCLEOTIDE SEQUENCE [LARGE SCALE GENOMIC DNA]</scope>
    <source>
        <strain evidence="4 5">AM005</strain>
    </source>
</reference>
<dbReference type="AlphaFoldDB" id="A0A7Y4MQU0"/>
<dbReference type="PANTHER" id="PTHR46268:SF27">
    <property type="entry name" value="UNIVERSAL STRESS PROTEIN RV2623"/>
    <property type="match status" value="1"/>
</dbReference>
<dbReference type="PANTHER" id="PTHR46268">
    <property type="entry name" value="STRESS RESPONSE PROTEIN NHAX"/>
    <property type="match status" value="1"/>
</dbReference>